<dbReference type="GO" id="GO:0005774">
    <property type="term" value="C:vacuolar membrane"/>
    <property type="evidence" value="ECO:0007669"/>
    <property type="project" value="TreeGrafter"/>
</dbReference>
<feature type="transmembrane region" description="Helical" evidence="6">
    <location>
        <begin position="132"/>
        <end position="154"/>
    </location>
</feature>
<reference evidence="8" key="1">
    <citation type="submission" date="2023-10" db="EMBL/GenBank/DDBJ databases">
        <title>Genome assembly of Pristionchus species.</title>
        <authorList>
            <person name="Yoshida K."/>
            <person name="Sommer R.J."/>
        </authorList>
    </citation>
    <scope>NUCLEOTIDE SEQUENCE</scope>
    <source>
        <strain evidence="8">RS0144</strain>
    </source>
</reference>
<feature type="domain" description="Amino acid transporter transmembrane" evidence="7">
    <location>
        <begin position="43"/>
        <end position="166"/>
    </location>
</feature>
<dbReference type="PANTHER" id="PTHR22950:SF703">
    <property type="entry name" value="AMINO ACID TRANSPORTER TRANSMEMBRANE DOMAIN-CONTAINING PROTEIN"/>
    <property type="match status" value="1"/>
</dbReference>
<comment type="subcellular location">
    <subcellularLocation>
        <location evidence="1">Membrane</location>
        <topology evidence="1">Multi-pass membrane protein</topology>
    </subcellularLocation>
</comment>
<dbReference type="Pfam" id="PF01490">
    <property type="entry name" value="Aa_trans"/>
    <property type="match status" value="1"/>
</dbReference>
<dbReference type="InterPro" id="IPR013057">
    <property type="entry name" value="AA_transpt_TM"/>
</dbReference>
<dbReference type="Proteomes" id="UP001432027">
    <property type="component" value="Unassembled WGS sequence"/>
</dbReference>
<evidence type="ECO:0000259" key="7">
    <source>
        <dbReference type="Pfam" id="PF01490"/>
    </source>
</evidence>
<gene>
    <name evidence="8" type="ORF">PENTCL1PPCAC_23349</name>
</gene>
<evidence type="ECO:0000256" key="1">
    <source>
        <dbReference type="ARBA" id="ARBA00004141"/>
    </source>
</evidence>
<sequence>MGRSASYKISPMKSSTFRDEPWSTTKGEDEHGKLADGYFENIHGIHWIVGAILIVGETAGAGLVALPDSMVDAGIWTGAVLTVVSAIASGYTAIQLGENWLMMQDRWSEYRHSCRKPYPEMAYRALGPWGRVFMSILMSVQQFCLCVVFLLLAANNISSLLFELLFNQTQLLLRLTDSCSYSPSSIDARHSKRLL</sequence>
<keyword evidence="2 6" id="KW-0812">Transmembrane</keyword>
<proteinExistence type="predicted"/>
<evidence type="ECO:0000256" key="3">
    <source>
        <dbReference type="ARBA" id="ARBA00022989"/>
    </source>
</evidence>
<dbReference type="AlphaFoldDB" id="A0AAV5U2Z7"/>
<evidence type="ECO:0000313" key="8">
    <source>
        <dbReference type="EMBL" id="GMT01175.1"/>
    </source>
</evidence>
<evidence type="ECO:0000256" key="5">
    <source>
        <dbReference type="SAM" id="MobiDB-lite"/>
    </source>
</evidence>
<name>A0AAV5U2Z7_9BILA</name>
<dbReference type="GO" id="GO:0015179">
    <property type="term" value="F:L-amino acid transmembrane transporter activity"/>
    <property type="evidence" value="ECO:0007669"/>
    <property type="project" value="TreeGrafter"/>
</dbReference>
<feature type="region of interest" description="Disordered" evidence="5">
    <location>
        <begin position="1"/>
        <end position="28"/>
    </location>
</feature>
<comment type="caution">
    <text evidence="8">The sequence shown here is derived from an EMBL/GenBank/DDBJ whole genome shotgun (WGS) entry which is preliminary data.</text>
</comment>
<dbReference type="EMBL" id="BTSX01000005">
    <property type="protein sequence ID" value="GMT01175.1"/>
    <property type="molecule type" value="Genomic_DNA"/>
</dbReference>
<keyword evidence="4 6" id="KW-0472">Membrane</keyword>
<keyword evidence="3 6" id="KW-1133">Transmembrane helix</keyword>
<feature type="non-terminal residue" evidence="8">
    <location>
        <position position="195"/>
    </location>
</feature>
<evidence type="ECO:0000256" key="4">
    <source>
        <dbReference type="ARBA" id="ARBA00023136"/>
    </source>
</evidence>
<dbReference type="PANTHER" id="PTHR22950">
    <property type="entry name" value="AMINO ACID TRANSPORTER"/>
    <property type="match status" value="1"/>
</dbReference>
<keyword evidence="9" id="KW-1185">Reference proteome</keyword>
<organism evidence="8 9">
    <name type="scientific">Pristionchus entomophagus</name>
    <dbReference type="NCBI Taxonomy" id="358040"/>
    <lineage>
        <taxon>Eukaryota</taxon>
        <taxon>Metazoa</taxon>
        <taxon>Ecdysozoa</taxon>
        <taxon>Nematoda</taxon>
        <taxon>Chromadorea</taxon>
        <taxon>Rhabditida</taxon>
        <taxon>Rhabditina</taxon>
        <taxon>Diplogasteromorpha</taxon>
        <taxon>Diplogasteroidea</taxon>
        <taxon>Neodiplogasteridae</taxon>
        <taxon>Pristionchus</taxon>
    </lineage>
</organism>
<evidence type="ECO:0000313" key="9">
    <source>
        <dbReference type="Proteomes" id="UP001432027"/>
    </source>
</evidence>
<accession>A0AAV5U2Z7</accession>
<feature type="transmembrane region" description="Helical" evidence="6">
    <location>
        <begin position="73"/>
        <end position="94"/>
    </location>
</feature>
<protein>
    <recommendedName>
        <fullName evidence="7">Amino acid transporter transmembrane domain-containing protein</fullName>
    </recommendedName>
</protein>
<evidence type="ECO:0000256" key="2">
    <source>
        <dbReference type="ARBA" id="ARBA00022692"/>
    </source>
</evidence>
<feature type="compositionally biased region" description="Basic and acidic residues" evidence="5">
    <location>
        <begin position="16"/>
        <end position="28"/>
    </location>
</feature>
<evidence type="ECO:0000256" key="6">
    <source>
        <dbReference type="SAM" id="Phobius"/>
    </source>
</evidence>
<feature type="transmembrane region" description="Helical" evidence="6">
    <location>
        <begin position="44"/>
        <end position="66"/>
    </location>
</feature>